<proteinExistence type="predicted"/>
<evidence type="ECO:0000313" key="2">
    <source>
        <dbReference type="Proteomes" id="UP000004162"/>
    </source>
</evidence>
<sequence length="194" mass="21747">MSVRQFTIFGNKYRIGSYILLIRLSCSVKLAFGRFQCGTLITIPSGEYLYIGSALGKEKSTGSPLARRVIRHASRSEERKPHKIRPALLKLFSGNDFAGNSNRAPSGKKIRWHIDYLLDLPEAEITHIVIMRSPLKLEHNLSELLESSNATSIVAPHLGAGDTRNSTHLLKITDQKQILDLLHHAIPEMVKVRD</sequence>
<organism evidence="1 2">
    <name type="scientific">Chlorobium ferrooxidans DSM 13031</name>
    <dbReference type="NCBI Taxonomy" id="377431"/>
    <lineage>
        <taxon>Bacteria</taxon>
        <taxon>Pseudomonadati</taxon>
        <taxon>Chlorobiota</taxon>
        <taxon>Chlorobiia</taxon>
        <taxon>Chlorobiales</taxon>
        <taxon>Chlorobiaceae</taxon>
        <taxon>Chlorobium/Pelodictyon group</taxon>
        <taxon>Chlorobium</taxon>
    </lineage>
</organism>
<comment type="caution">
    <text evidence="1">The sequence shown here is derived from an EMBL/GenBank/DDBJ whole genome shotgun (WGS) entry which is preliminary data.</text>
</comment>
<reference evidence="1 2" key="1">
    <citation type="submission" date="2006-07" db="EMBL/GenBank/DDBJ databases">
        <title>Annotation of the draft genome assembly of Chlorobium ferroxidans DSM 13031.</title>
        <authorList>
            <consortium name="US DOE Joint Genome Institute (JGI-ORNL)"/>
            <person name="Larimer F."/>
            <person name="Land M."/>
            <person name="Hauser L."/>
        </authorList>
    </citation>
    <scope>NUCLEOTIDE SEQUENCE [LARGE SCALE GENOMIC DNA]</scope>
    <source>
        <strain evidence="1 2">DSM 13031</strain>
    </source>
</reference>
<dbReference type="PANTHER" id="PTHR37460">
    <property type="entry name" value="ENDONUCLEASE III"/>
    <property type="match status" value="1"/>
</dbReference>
<name>Q0YSG8_9CHLB</name>
<dbReference type="EMBL" id="AASE01000006">
    <property type="protein sequence ID" value="EAT59232.1"/>
    <property type="molecule type" value="Genomic_DNA"/>
</dbReference>
<dbReference type="CDD" id="cd10441">
    <property type="entry name" value="GIY-YIG_COG1833"/>
    <property type="match status" value="1"/>
</dbReference>
<dbReference type="PANTHER" id="PTHR37460:SF1">
    <property type="entry name" value="ENDONUCLEASE III"/>
    <property type="match status" value="1"/>
</dbReference>
<evidence type="ECO:0000313" key="1">
    <source>
        <dbReference type="EMBL" id="EAT59232.1"/>
    </source>
</evidence>
<evidence type="ECO:0008006" key="3">
    <source>
        <dbReference type="Google" id="ProtNLM"/>
    </source>
</evidence>
<dbReference type="RefSeq" id="WP_006366085.1">
    <property type="nucleotide sequence ID" value="NZ_AASE01000006.1"/>
</dbReference>
<dbReference type="InterPro" id="IPR002837">
    <property type="entry name" value="DUF123"/>
</dbReference>
<gene>
    <name evidence="1" type="ORF">CferDRAFT_1239</name>
</gene>
<accession>Q0YSG8</accession>
<keyword evidence="2" id="KW-1185">Reference proteome</keyword>
<reference evidence="1 2" key="2">
    <citation type="submission" date="2006-07" db="EMBL/GenBank/DDBJ databases">
        <title>Sequencing of the draft genome and assembly of Chlorobium ferroxidans DSM 13031.</title>
        <authorList>
            <consortium name="US DOE Joint Genome Institute (JGI-PGF)"/>
            <person name="Copeland A."/>
            <person name="Lucas S."/>
            <person name="Lapidus A."/>
            <person name="Barry K."/>
            <person name="Glavina del Rio T."/>
            <person name="Dalin E."/>
            <person name="Tice H."/>
            <person name="Bruce D."/>
            <person name="Pitluck S."/>
            <person name="Richardson P."/>
        </authorList>
    </citation>
    <scope>NUCLEOTIDE SEQUENCE [LARGE SCALE GENOMIC DNA]</scope>
    <source>
        <strain evidence="1 2">DSM 13031</strain>
    </source>
</reference>
<dbReference type="Pfam" id="PF01986">
    <property type="entry name" value="DUF123"/>
    <property type="match status" value="1"/>
</dbReference>
<dbReference type="OrthoDB" id="9811593at2"/>
<dbReference type="AlphaFoldDB" id="Q0YSG8"/>
<dbReference type="Proteomes" id="UP000004162">
    <property type="component" value="Unassembled WGS sequence"/>
</dbReference>
<protein>
    <recommendedName>
        <fullName evidence="3">GIY-YIG domain-containing protein</fullName>
    </recommendedName>
</protein>